<evidence type="ECO:0000256" key="3">
    <source>
        <dbReference type="ARBA" id="ARBA00006432"/>
    </source>
</evidence>
<dbReference type="InterPro" id="IPR025110">
    <property type="entry name" value="AMP-bd_C"/>
</dbReference>
<sequence length="556" mass="60944">MEAKTETIFRSRLPDIYIPKHLPLHSYCFENISDFSGRPCLIDGATGDVRTYADVELTSRKVGSALRKLGVDKGDVIMILLPNSPEFVYSFLGASFIGAVSTMANPFFTSAEIVKQAKASAAKIIITQSANLAKVKEFAVENIVKLVCIDSAPEGEECLHFSELTSGDENDLPEVEISPDDVVALPYSSGTTGWPKGVMLTHKGLVTSVAQQVDGENPNLWMHSEDVLMCVLPLFHIYSLNSILLCGLRAGAAILIMQKFQIVPFLELIQKYKVTIGPFVPPIVLTIAKNEEVVDKYDLSSVRTVMSGAAPLGKELWIPLGRSFRTRNADSNLNPQVVSDEFKSTSGYGMTEAGPVLAMCLAFAKEPFEIKSGACGTVVRNAEMKIVDPDTGASLPRNQRGEICIRGDQIMKGYINDPEATKNTIVDGWLHTGDVGYIDDDDELFIVDRLKELIKYKGFQVAPAELEAMLLTHPDISDAAVVSMKDEDAGEVPVAFVVKSKDSTITEAEVKQFISNQVVFYKRLNRVFFLDIIPKSPSGKILRKDLRAKLEIGVPN</sequence>
<evidence type="ECO:0000256" key="8">
    <source>
        <dbReference type="ARBA" id="ARBA00023051"/>
    </source>
</evidence>
<comment type="caution">
    <text evidence="14">The sequence shown here is derived from an EMBL/GenBank/DDBJ whole genome shotgun (WGS) entry which is preliminary data.</text>
</comment>
<evidence type="ECO:0000256" key="4">
    <source>
        <dbReference type="ARBA" id="ARBA00012959"/>
    </source>
</evidence>
<evidence type="ECO:0000256" key="2">
    <source>
        <dbReference type="ARBA" id="ARBA00004930"/>
    </source>
</evidence>
<comment type="catalytic activity">
    <reaction evidence="9">
        <text>(E)-4-coumarate + ATP + H(+) = (E)-4-coumaroyl-AMP + diphosphate</text>
        <dbReference type="Rhea" id="RHEA:72419"/>
        <dbReference type="ChEBI" id="CHEBI:12876"/>
        <dbReference type="ChEBI" id="CHEBI:15378"/>
        <dbReference type="ChEBI" id="CHEBI:30616"/>
        <dbReference type="ChEBI" id="CHEBI:33019"/>
        <dbReference type="ChEBI" id="CHEBI:192348"/>
    </reaction>
    <physiologicalReaction direction="left-to-right" evidence="9">
        <dbReference type="Rhea" id="RHEA:72420"/>
    </physiologicalReaction>
</comment>
<gene>
    <name evidence="14" type="ORF">OSB04_003887</name>
</gene>
<comment type="cofactor">
    <cofactor evidence="1">
        <name>Mg(2+)</name>
        <dbReference type="ChEBI" id="CHEBI:18420"/>
    </cofactor>
</comment>
<dbReference type="GO" id="GO:0005524">
    <property type="term" value="F:ATP binding"/>
    <property type="evidence" value="ECO:0007669"/>
    <property type="project" value="UniProtKB-KW"/>
</dbReference>
<comment type="similarity">
    <text evidence="3">Belongs to the ATP-dependent AMP-binding enzyme family.</text>
</comment>
<dbReference type="Proteomes" id="UP001172457">
    <property type="component" value="Chromosome 1"/>
</dbReference>
<keyword evidence="6" id="KW-0547">Nucleotide-binding</keyword>
<dbReference type="GO" id="GO:0106286">
    <property type="term" value="F:(E)-caffeate-CoA ligase activity"/>
    <property type="evidence" value="ECO:0007669"/>
    <property type="project" value="UniProtKB-ARBA"/>
</dbReference>
<proteinExistence type="inferred from homology"/>
<feature type="domain" description="AMP-dependent synthetase/ligase" evidence="12">
    <location>
        <begin position="31"/>
        <end position="414"/>
    </location>
</feature>
<evidence type="ECO:0000259" key="13">
    <source>
        <dbReference type="Pfam" id="PF13193"/>
    </source>
</evidence>
<dbReference type="SUPFAM" id="SSF56801">
    <property type="entry name" value="Acetyl-CoA synthetase-like"/>
    <property type="match status" value="1"/>
</dbReference>
<dbReference type="Pfam" id="PF13193">
    <property type="entry name" value="AMP-binding_C"/>
    <property type="match status" value="1"/>
</dbReference>
<keyword evidence="8" id="KW-0587">Phenylpropanoid metabolism</keyword>
<dbReference type="Gene3D" id="3.40.50.12780">
    <property type="entry name" value="N-terminal domain of ligase-like"/>
    <property type="match status" value="1"/>
</dbReference>
<dbReference type="InterPro" id="IPR000873">
    <property type="entry name" value="AMP-dep_synth/lig_dom"/>
</dbReference>
<evidence type="ECO:0000313" key="14">
    <source>
        <dbReference type="EMBL" id="KAJ9567921.1"/>
    </source>
</evidence>
<dbReference type="GO" id="GO:0016207">
    <property type="term" value="F:4-coumarate-CoA ligase activity"/>
    <property type="evidence" value="ECO:0007669"/>
    <property type="project" value="UniProtKB-EC"/>
</dbReference>
<name>A0AA38WVU1_9ASTR</name>
<dbReference type="InterPro" id="IPR045851">
    <property type="entry name" value="AMP-bd_C_sf"/>
</dbReference>
<evidence type="ECO:0000256" key="7">
    <source>
        <dbReference type="ARBA" id="ARBA00022840"/>
    </source>
</evidence>
<dbReference type="PANTHER" id="PTHR24096:SF406">
    <property type="entry name" value="4-COUMARATE--COA LIGASE 2"/>
    <property type="match status" value="1"/>
</dbReference>
<evidence type="ECO:0000256" key="11">
    <source>
        <dbReference type="ARBA" id="ARBA00034252"/>
    </source>
</evidence>
<keyword evidence="15" id="KW-1185">Reference proteome</keyword>
<comment type="catalytic activity">
    <reaction evidence="11">
        <text>(E)-4-coumarate + ATP + CoA = (E)-4-coumaroyl-CoA + AMP + diphosphate</text>
        <dbReference type="Rhea" id="RHEA:19641"/>
        <dbReference type="ChEBI" id="CHEBI:12876"/>
        <dbReference type="ChEBI" id="CHEBI:30616"/>
        <dbReference type="ChEBI" id="CHEBI:33019"/>
        <dbReference type="ChEBI" id="CHEBI:57287"/>
        <dbReference type="ChEBI" id="CHEBI:85008"/>
        <dbReference type="ChEBI" id="CHEBI:456215"/>
        <dbReference type="EC" id="6.2.1.12"/>
    </reaction>
    <physiologicalReaction direction="left-to-right" evidence="11">
        <dbReference type="Rhea" id="RHEA:19642"/>
    </physiologicalReaction>
</comment>
<dbReference type="Gene3D" id="3.30.300.30">
    <property type="match status" value="1"/>
</dbReference>
<evidence type="ECO:0000259" key="12">
    <source>
        <dbReference type="Pfam" id="PF00501"/>
    </source>
</evidence>
<comment type="catalytic activity">
    <reaction evidence="10">
        <text>(E)-4-coumaroyl-AMP + CoA = (E)-4-coumaroyl-CoA + AMP + H(+)</text>
        <dbReference type="Rhea" id="RHEA:72423"/>
        <dbReference type="ChEBI" id="CHEBI:15378"/>
        <dbReference type="ChEBI" id="CHEBI:57287"/>
        <dbReference type="ChEBI" id="CHEBI:85008"/>
        <dbReference type="ChEBI" id="CHEBI:192348"/>
        <dbReference type="ChEBI" id="CHEBI:456215"/>
    </reaction>
    <physiologicalReaction direction="left-to-right" evidence="10">
        <dbReference type="Rhea" id="RHEA:72424"/>
    </physiologicalReaction>
</comment>
<evidence type="ECO:0000256" key="10">
    <source>
        <dbReference type="ARBA" id="ARBA00034223"/>
    </source>
</evidence>
<dbReference type="EMBL" id="JARYMX010000001">
    <property type="protein sequence ID" value="KAJ9567921.1"/>
    <property type="molecule type" value="Genomic_DNA"/>
</dbReference>
<comment type="pathway">
    <text evidence="2">Phytoalexin biosynthesis; 3,4',5-trihydroxystilbene biosynthesis; 3,4',5-trihydroxystilbene from trans-4-coumarate: step 1/2.</text>
</comment>
<protein>
    <recommendedName>
        <fullName evidence="4">4-coumarate--CoA ligase</fullName>
        <ecNumber evidence="4">6.2.1.12</ecNumber>
    </recommendedName>
</protein>
<evidence type="ECO:0000313" key="15">
    <source>
        <dbReference type="Proteomes" id="UP001172457"/>
    </source>
</evidence>
<dbReference type="InterPro" id="IPR020845">
    <property type="entry name" value="AMP-binding_CS"/>
</dbReference>
<accession>A0AA38WVU1</accession>
<dbReference type="PROSITE" id="PS00455">
    <property type="entry name" value="AMP_BINDING"/>
    <property type="match status" value="1"/>
</dbReference>
<organism evidence="14 15">
    <name type="scientific">Centaurea solstitialis</name>
    <name type="common">yellow star-thistle</name>
    <dbReference type="NCBI Taxonomy" id="347529"/>
    <lineage>
        <taxon>Eukaryota</taxon>
        <taxon>Viridiplantae</taxon>
        <taxon>Streptophyta</taxon>
        <taxon>Embryophyta</taxon>
        <taxon>Tracheophyta</taxon>
        <taxon>Spermatophyta</taxon>
        <taxon>Magnoliopsida</taxon>
        <taxon>eudicotyledons</taxon>
        <taxon>Gunneridae</taxon>
        <taxon>Pentapetalae</taxon>
        <taxon>asterids</taxon>
        <taxon>campanulids</taxon>
        <taxon>Asterales</taxon>
        <taxon>Asteraceae</taxon>
        <taxon>Carduoideae</taxon>
        <taxon>Cardueae</taxon>
        <taxon>Centaureinae</taxon>
        <taxon>Centaurea</taxon>
    </lineage>
</organism>
<dbReference type="AlphaFoldDB" id="A0AA38WVU1"/>
<dbReference type="FunFam" id="3.30.300.30:FF:000007">
    <property type="entry name" value="4-coumarate--CoA ligase 2"/>
    <property type="match status" value="1"/>
</dbReference>
<dbReference type="CDD" id="cd05904">
    <property type="entry name" value="4CL"/>
    <property type="match status" value="1"/>
</dbReference>
<evidence type="ECO:0000256" key="1">
    <source>
        <dbReference type="ARBA" id="ARBA00001946"/>
    </source>
</evidence>
<dbReference type="EC" id="6.2.1.12" evidence="4"/>
<dbReference type="GO" id="GO:0050563">
    <property type="term" value="F:trans-feruloyl-CoA synthase activity"/>
    <property type="evidence" value="ECO:0007669"/>
    <property type="project" value="UniProtKB-ARBA"/>
</dbReference>
<dbReference type="InterPro" id="IPR042099">
    <property type="entry name" value="ANL_N_sf"/>
</dbReference>
<dbReference type="GO" id="GO:0009698">
    <property type="term" value="P:phenylpropanoid metabolic process"/>
    <property type="evidence" value="ECO:0007669"/>
    <property type="project" value="UniProtKB-KW"/>
</dbReference>
<keyword evidence="5" id="KW-0436">Ligase</keyword>
<feature type="domain" description="AMP-binding enzyme C-terminal" evidence="13">
    <location>
        <begin position="465"/>
        <end position="540"/>
    </location>
</feature>
<dbReference type="FunFam" id="3.40.50.12780:FF:000003">
    <property type="entry name" value="Long-chain-fatty-acid--CoA ligase FadD"/>
    <property type="match status" value="1"/>
</dbReference>
<keyword evidence="7" id="KW-0067">ATP-binding</keyword>
<evidence type="ECO:0000256" key="9">
    <source>
        <dbReference type="ARBA" id="ARBA00034219"/>
    </source>
</evidence>
<evidence type="ECO:0000256" key="5">
    <source>
        <dbReference type="ARBA" id="ARBA00022598"/>
    </source>
</evidence>
<evidence type="ECO:0000256" key="6">
    <source>
        <dbReference type="ARBA" id="ARBA00022741"/>
    </source>
</evidence>
<dbReference type="Pfam" id="PF00501">
    <property type="entry name" value="AMP-binding"/>
    <property type="match status" value="1"/>
</dbReference>
<dbReference type="PANTHER" id="PTHR24096">
    <property type="entry name" value="LONG-CHAIN-FATTY-ACID--COA LIGASE"/>
    <property type="match status" value="1"/>
</dbReference>
<reference evidence="14" key="1">
    <citation type="submission" date="2023-03" db="EMBL/GenBank/DDBJ databases">
        <title>Chromosome-scale reference genome and RAD-based genetic map of yellow starthistle (Centaurea solstitialis) reveal putative structural variation and QTLs associated with invader traits.</title>
        <authorList>
            <person name="Reatini B."/>
            <person name="Cang F.A."/>
            <person name="Jiang Q."/>
            <person name="Mckibben M.T.W."/>
            <person name="Barker M.S."/>
            <person name="Rieseberg L.H."/>
            <person name="Dlugosch K.M."/>
        </authorList>
    </citation>
    <scope>NUCLEOTIDE SEQUENCE</scope>
    <source>
        <strain evidence="14">CAN-66</strain>
        <tissue evidence="14">Leaf</tissue>
    </source>
</reference>